<evidence type="ECO:0000313" key="3">
    <source>
        <dbReference type="Proteomes" id="UP000436138"/>
    </source>
</evidence>
<evidence type="ECO:0000256" key="1">
    <source>
        <dbReference type="SAM" id="Phobius"/>
    </source>
</evidence>
<keyword evidence="3" id="KW-1185">Reference proteome</keyword>
<sequence length="83" mass="9031">MSDQNAATTLTAAAAIVMILIARAAALRHSGRGRAARTVHPPRRHTTNEVAAETADDVADVREAEQHVHRCWQQLQAQTDPPE</sequence>
<reference evidence="2 3" key="1">
    <citation type="submission" date="2019-12" db="EMBL/GenBank/DDBJ databases">
        <title>Streptomyces sp. strain T44 isolated from rhizosphere soil of Broussonetia papyrifera.</title>
        <authorList>
            <person name="Mo P."/>
        </authorList>
    </citation>
    <scope>NUCLEOTIDE SEQUENCE [LARGE SCALE GENOMIC DNA]</scope>
    <source>
        <strain evidence="2 3">T44</strain>
    </source>
</reference>
<feature type="transmembrane region" description="Helical" evidence="1">
    <location>
        <begin position="6"/>
        <end position="27"/>
    </location>
</feature>
<keyword evidence="1" id="KW-0472">Membrane</keyword>
<organism evidence="2 3">
    <name type="scientific">Streptomyces broussonetiae</name>
    <dbReference type="NCBI Taxonomy" id="2686304"/>
    <lineage>
        <taxon>Bacteria</taxon>
        <taxon>Bacillati</taxon>
        <taxon>Actinomycetota</taxon>
        <taxon>Actinomycetes</taxon>
        <taxon>Kitasatosporales</taxon>
        <taxon>Streptomycetaceae</taxon>
        <taxon>Streptomyces</taxon>
    </lineage>
</organism>
<evidence type="ECO:0000313" key="2">
    <source>
        <dbReference type="EMBL" id="QHA02196.1"/>
    </source>
</evidence>
<dbReference type="AlphaFoldDB" id="A0A6I6N1Y4"/>
<dbReference type="KEGG" id="sbro:GQF42_01560"/>
<proteinExistence type="predicted"/>
<accession>A0A6I6N1Y4</accession>
<dbReference type="EMBL" id="CP047020">
    <property type="protein sequence ID" value="QHA02196.1"/>
    <property type="molecule type" value="Genomic_DNA"/>
</dbReference>
<dbReference type="Proteomes" id="UP000436138">
    <property type="component" value="Chromosome"/>
</dbReference>
<name>A0A6I6N1Y4_9ACTN</name>
<dbReference type="RefSeq" id="WP_158916979.1">
    <property type="nucleotide sequence ID" value="NZ_CP047020.1"/>
</dbReference>
<gene>
    <name evidence="2" type="ORF">GQF42_01560</name>
</gene>
<keyword evidence="1" id="KW-0812">Transmembrane</keyword>
<protein>
    <submittedName>
        <fullName evidence="2">Uncharacterized protein</fullName>
    </submittedName>
</protein>
<keyword evidence="1" id="KW-1133">Transmembrane helix</keyword>